<evidence type="ECO:0000313" key="1">
    <source>
        <dbReference type="EMBL" id="RIY05570.1"/>
    </source>
</evidence>
<keyword evidence="2" id="KW-1185">Reference proteome</keyword>
<name>A0A418QKB8_9BACT</name>
<dbReference type="EMBL" id="QYCN01000052">
    <property type="protein sequence ID" value="RIY05570.1"/>
    <property type="molecule type" value="Genomic_DNA"/>
</dbReference>
<accession>A0A418QKB8</accession>
<reference evidence="1 2" key="2">
    <citation type="submission" date="2019-01" db="EMBL/GenBank/DDBJ databases">
        <title>Hymenobacter humicola sp. nov., isolated from soils in Antarctica.</title>
        <authorList>
            <person name="Sedlacek I."/>
            <person name="Holochova P."/>
            <person name="Kralova S."/>
            <person name="Pantucek R."/>
            <person name="Stankova E."/>
            <person name="Vrbovska V."/>
            <person name="Kristofova L."/>
            <person name="Svec P."/>
            <person name="Busse H.-J."/>
        </authorList>
    </citation>
    <scope>NUCLEOTIDE SEQUENCE [LARGE SCALE GENOMIC DNA]</scope>
    <source>
        <strain evidence="1 2">CCM 8852</strain>
    </source>
</reference>
<comment type="caution">
    <text evidence="1">The sequence shown here is derived from an EMBL/GenBank/DDBJ whole genome shotgun (WGS) entry which is preliminary data.</text>
</comment>
<proteinExistence type="predicted"/>
<organism evidence="1 2">
    <name type="scientific">Hymenobacter rubripertinctus</name>
    <dbReference type="NCBI Taxonomy" id="2029981"/>
    <lineage>
        <taxon>Bacteria</taxon>
        <taxon>Pseudomonadati</taxon>
        <taxon>Bacteroidota</taxon>
        <taxon>Cytophagia</taxon>
        <taxon>Cytophagales</taxon>
        <taxon>Hymenobacteraceae</taxon>
        <taxon>Hymenobacter</taxon>
    </lineage>
</organism>
<protein>
    <submittedName>
        <fullName evidence="1">Uncharacterized protein</fullName>
    </submittedName>
</protein>
<gene>
    <name evidence="1" type="ORF">D0T11_20170</name>
</gene>
<dbReference type="Proteomes" id="UP000284250">
    <property type="component" value="Unassembled WGS sequence"/>
</dbReference>
<dbReference type="AlphaFoldDB" id="A0A418QKB8"/>
<sequence length="76" mass="8326">MPPDIYLGIINKAYYHSPATLTFNPYIVVAGALDKGTEFDLAINQLVAVITQQTHAVFTHEKLLPWGIASDVRANA</sequence>
<evidence type="ECO:0000313" key="2">
    <source>
        <dbReference type="Proteomes" id="UP000284250"/>
    </source>
</evidence>
<reference evidence="1 2" key="1">
    <citation type="submission" date="2018-09" db="EMBL/GenBank/DDBJ databases">
        <authorList>
            <person name="Zeman M."/>
            <person name="Pardy F."/>
        </authorList>
    </citation>
    <scope>NUCLEOTIDE SEQUENCE [LARGE SCALE GENOMIC DNA]</scope>
    <source>
        <strain evidence="1 2">CCM 8852</strain>
    </source>
</reference>